<keyword evidence="2" id="KW-0560">Oxidoreductase</keyword>
<keyword evidence="4" id="KW-1185">Reference proteome</keyword>
<comment type="similarity">
    <text evidence="1">Belongs to the short-chain dehydrogenases/reductases (SDR) family.</text>
</comment>
<dbReference type="AlphaFoldDB" id="A0A0S3SAF0"/>
<dbReference type="EMBL" id="AP015039">
    <property type="protein sequence ID" value="BAT89771.1"/>
    <property type="molecule type" value="Genomic_DNA"/>
</dbReference>
<dbReference type="Proteomes" id="UP000291084">
    <property type="component" value="Chromosome 6"/>
</dbReference>
<dbReference type="InterPro" id="IPR002347">
    <property type="entry name" value="SDR_fam"/>
</dbReference>
<dbReference type="PRINTS" id="PR00081">
    <property type="entry name" value="GDHRDH"/>
</dbReference>
<gene>
    <name evidence="3" type="primary">Vigan.06G082300</name>
    <name evidence="3" type="ORF">VIGAN_06082300</name>
</gene>
<dbReference type="SUPFAM" id="SSF51735">
    <property type="entry name" value="NAD(P)-binding Rossmann-fold domains"/>
    <property type="match status" value="1"/>
</dbReference>
<accession>A0A0S3SAF0</accession>
<organism evidence="3 4">
    <name type="scientific">Vigna angularis var. angularis</name>
    <dbReference type="NCBI Taxonomy" id="157739"/>
    <lineage>
        <taxon>Eukaryota</taxon>
        <taxon>Viridiplantae</taxon>
        <taxon>Streptophyta</taxon>
        <taxon>Embryophyta</taxon>
        <taxon>Tracheophyta</taxon>
        <taxon>Spermatophyta</taxon>
        <taxon>Magnoliopsida</taxon>
        <taxon>eudicotyledons</taxon>
        <taxon>Gunneridae</taxon>
        <taxon>Pentapetalae</taxon>
        <taxon>rosids</taxon>
        <taxon>fabids</taxon>
        <taxon>Fabales</taxon>
        <taxon>Fabaceae</taxon>
        <taxon>Papilionoideae</taxon>
        <taxon>50 kb inversion clade</taxon>
        <taxon>NPAAA clade</taxon>
        <taxon>indigoferoid/millettioid clade</taxon>
        <taxon>Phaseoleae</taxon>
        <taxon>Vigna</taxon>
    </lineage>
</organism>
<dbReference type="Gene3D" id="3.40.50.720">
    <property type="entry name" value="NAD(P)-binding Rossmann-like Domain"/>
    <property type="match status" value="1"/>
</dbReference>
<protein>
    <submittedName>
        <fullName evidence="3">Uncharacterized protein</fullName>
    </submittedName>
</protein>
<proteinExistence type="inferred from homology"/>
<evidence type="ECO:0000256" key="2">
    <source>
        <dbReference type="ARBA" id="ARBA00023002"/>
    </source>
</evidence>
<dbReference type="PANTHER" id="PTHR48107:SF30">
    <property type="entry name" value="GLUCOSE AND RIBITOL DEHYDROGENASE-LIKE ISOFORM X1"/>
    <property type="match status" value="1"/>
</dbReference>
<dbReference type="Pfam" id="PF00106">
    <property type="entry name" value="adh_short"/>
    <property type="match status" value="1"/>
</dbReference>
<dbReference type="PANTHER" id="PTHR48107">
    <property type="entry name" value="NADPH-DEPENDENT ALDEHYDE REDUCTASE-LIKE PROTEIN, CHLOROPLASTIC-RELATED"/>
    <property type="match status" value="1"/>
</dbReference>
<reference evidence="3 4" key="1">
    <citation type="journal article" date="2015" name="Sci. Rep.">
        <title>The power of single molecule real-time sequencing technology in the de novo assembly of a eukaryotic genome.</title>
        <authorList>
            <person name="Sakai H."/>
            <person name="Naito K."/>
            <person name="Ogiso-Tanaka E."/>
            <person name="Takahashi Y."/>
            <person name="Iseki K."/>
            <person name="Muto C."/>
            <person name="Satou K."/>
            <person name="Teruya K."/>
            <person name="Shiroma A."/>
            <person name="Shimoji M."/>
            <person name="Hirano T."/>
            <person name="Itoh T."/>
            <person name="Kaga A."/>
            <person name="Tomooka N."/>
        </authorList>
    </citation>
    <scope>NUCLEOTIDE SEQUENCE [LARGE SCALE GENOMIC DNA]</scope>
    <source>
        <strain evidence="4">cv. Shumari</strain>
    </source>
</reference>
<dbReference type="InterPro" id="IPR036291">
    <property type="entry name" value="NAD(P)-bd_dom_sf"/>
</dbReference>
<evidence type="ECO:0000313" key="4">
    <source>
        <dbReference type="Proteomes" id="UP000291084"/>
    </source>
</evidence>
<sequence>MHLLFGSLTHKISMVKRAWPGVILGWVTFRQVFPESVRVRTKHTGKPGGDLWGQSMVPHMKEGINIINTTSVVTYEGFKTLVDYASTKGAIVGLTRSFTLQLVSKGICVNGVAPRPTGLLYR</sequence>
<name>A0A0S3SAF0_PHAAN</name>
<dbReference type="GO" id="GO:0016614">
    <property type="term" value="F:oxidoreductase activity, acting on CH-OH group of donors"/>
    <property type="evidence" value="ECO:0007669"/>
    <property type="project" value="UniProtKB-ARBA"/>
</dbReference>
<evidence type="ECO:0000256" key="1">
    <source>
        <dbReference type="ARBA" id="ARBA00006484"/>
    </source>
</evidence>
<evidence type="ECO:0000313" key="3">
    <source>
        <dbReference type="EMBL" id="BAT89771.1"/>
    </source>
</evidence>